<dbReference type="Pfam" id="PF14430">
    <property type="entry name" value="Imm1"/>
    <property type="match status" value="1"/>
</dbReference>
<gene>
    <name evidence="1" type="ORF">GTS_52750</name>
</gene>
<reference evidence="2" key="1">
    <citation type="submission" date="2019-04" db="EMBL/GenBank/DDBJ databases">
        <title>Draft genome sequence of Pseudonocardiaceae bacterium SL3-2-4.</title>
        <authorList>
            <person name="Ningsih F."/>
            <person name="Yokota A."/>
            <person name="Sakai Y."/>
            <person name="Nanatani K."/>
            <person name="Yabe S."/>
            <person name="Oetari A."/>
            <person name="Sjamsuridzal W."/>
        </authorList>
    </citation>
    <scope>NUCLEOTIDE SEQUENCE [LARGE SCALE GENOMIC DNA]</scope>
    <source>
        <strain evidence="2">SL3-2-4</strain>
    </source>
</reference>
<dbReference type="AlphaFoldDB" id="A0A4D4JE03"/>
<comment type="caution">
    <text evidence="1">The sequence shown here is derived from an EMBL/GenBank/DDBJ whole genome shotgun (WGS) entry which is preliminary data.</text>
</comment>
<dbReference type="Proteomes" id="UP000298860">
    <property type="component" value="Unassembled WGS sequence"/>
</dbReference>
<organism evidence="1 2">
    <name type="scientific">Gandjariella thermophila</name>
    <dbReference type="NCBI Taxonomy" id="1931992"/>
    <lineage>
        <taxon>Bacteria</taxon>
        <taxon>Bacillati</taxon>
        <taxon>Actinomycetota</taxon>
        <taxon>Actinomycetes</taxon>
        <taxon>Pseudonocardiales</taxon>
        <taxon>Pseudonocardiaceae</taxon>
        <taxon>Gandjariella</taxon>
    </lineage>
</organism>
<proteinExistence type="predicted"/>
<evidence type="ECO:0000313" key="1">
    <source>
        <dbReference type="EMBL" id="GDY33642.1"/>
    </source>
</evidence>
<sequence>MSFTIDVYYYGHEGDPAVPAVARSFEDLDRIVGQIAAVEQANPPVLVAQERPKYGPRRKPDHQIKIDLNGWAQVGAISYVGPAPDAPEGAIGSWVTRADREIEAAPTLYLDKATRTEFPRNAVLPLDLVRQALQEFRETGERPSCVGWQEFEVW</sequence>
<dbReference type="OrthoDB" id="3555686at2"/>
<evidence type="ECO:0000313" key="2">
    <source>
        <dbReference type="Proteomes" id="UP000298860"/>
    </source>
</evidence>
<dbReference type="RefSeq" id="WP_137816565.1">
    <property type="nucleotide sequence ID" value="NZ_BJFL01000049.1"/>
</dbReference>
<evidence type="ECO:0008006" key="3">
    <source>
        <dbReference type="Google" id="ProtNLM"/>
    </source>
</evidence>
<keyword evidence="2" id="KW-1185">Reference proteome</keyword>
<accession>A0A4D4JE03</accession>
<protein>
    <recommendedName>
        <fullName evidence="3">Immunity protein Imm1</fullName>
    </recommendedName>
</protein>
<dbReference type="InterPro" id="IPR025680">
    <property type="entry name" value="DddI"/>
</dbReference>
<name>A0A4D4JE03_9PSEU</name>
<dbReference type="EMBL" id="BJFL01000049">
    <property type="protein sequence ID" value="GDY33642.1"/>
    <property type="molecule type" value="Genomic_DNA"/>
</dbReference>